<dbReference type="SUPFAM" id="SSF51182">
    <property type="entry name" value="RmlC-like cupins"/>
    <property type="match status" value="1"/>
</dbReference>
<gene>
    <name evidence="3" type="ORF">D5F51_01075</name>
</gene>
<dbReference type="EMBL" id="CP032487">
    <property type="protein sequence ID" value="QAX77286.1"/>
    <property type="molecule type" value="Genomic_DNA"/>
</dbReference>
<protein>
    <submittedName>
        <fullName evidence="3">Cupin fold metalloprotein, WbuC family</fullName>
    </submittedName>
</protein>
<organism evidence="3 4">
    <name type="scientific">Yersinia hibernica</name>
    <dbReference type="NCBI Taxonomy" id="2339259"/>
    <lineage>
        <taxon>Bacteria</taxon>
        <taxon>Pseudomonadati</taxon>
        <taxon>Pseudomonadota</taxon>
        <taxon>Gammaproteobacteria</taxon>
        <taxon>Enterobacterales</taxon>
        <taxon>Yersiniaceae</taxon>
        <taxon>Yersinia</taxon>
    </lineage>
</organism>
<dbReference type="NCBIfam" id="TIGR04366">
    <property type="entry name" value="cupin_WbuC"/>
    <property type="match status" value="1"/>
</dbReference>
<dbReference type="InterPro" id="IPR014710">
    <property type="entry name" value="RmlC-like_jellyroll"/>
</dbReference>
<proteinExistence type="predicted"/>
<reference evidence="4" key="1">
    <citation type="submission" date="2018-09" db="EMBL/GenBank/DDBJ databases">
        <title>Yersinia hibernicus sp. nov.</title>
        <authorList>
            <person name="Nguyen S.V."/>
            <person name="Mundanda D.M."/>
            <person name="Anes J."/>
            <person name="Fanning S."/>
        </authorList>
    </citation>
    <scope>NUCLEOTIDE SEQUENCE [LARGE SCALE GENOMIC DNA]</scope>
    <source>
        <strain evidence="4">CFS1934</strain>
    </source>
</reference>
<dbReference type="InterPro" id="IPR046058">
    <property type="entry name" value="WbuC_cupin"/>
</dbReference>
<dbReference type="InterPro" id="IPR027565">
    <property type="entry name" value="Cupin_WbuC"/>
</dbReference>
<keyword evidence="4" id="KW-1185">Reference proteome</keyword>
<dbReference type="InterPro" id="IPR011051">
    <property type="entry name" value="RmlC_Cupin_sf"/>
</dbReference>
<dbReference type="Gene3D" id="2.60.120.10">
    <property type="entry name" value="Jelly Rolls"/>
    <property type="match status" value="1"/>
</dbReference>
<dbReference type="RefSeq" id="WP_129195371.1">
    <property type="nucleotide sequence ID" value="NZ_CABHXI010000032.1"/>
</dbReference>
<dbReference type="CDD" id="cd07005">
    <property type="entry name" value="cupin_WbuC-like"/>
    <property type="match status" value="1"/>
</dbReference>
<accession>A0ABX5QVZ2</accession>
<feature type="domain" description="Cupin fold metalloprotein WbuC cupin" evidence="2">
    <location>
        <begin position="4"/>
        <end position="85"/>
    </location>
</feature>
<dbReference type="Pfam" id="PF19480">
    <property type="entry name" value="DUF6016"/>
    <property type="match status" value="1"/>
</dbReference>
<dbReference type="Proteomes" id="UP000288804">
    <property type="component" value="Chromosome"/>
</dbReference>
<evidence type="ECO:0000259" key="2">
    <source>
        <dbReference type="Pfam" id="PF19480"/>
    </source>
</evidence>
<evidence type="ECO:0000313" key="3">
    <source>
        <dbReference type="EMBL" id="QAX77286.1"/>
    </source>
</evidence>
<sequence>MKQITQQSLMQLSQQAQQSPRQRANLNFHPQLDDAIQRLAIAMEPQTYVRPHRHPHTWELLTALQGNFIVLLFDEGGKVTQRAMLGQDTAILEIPANVWHAVLSLEKGAVIFEVKHGPYQPVAREDLAHWSPAEGEPEVNQMMAWYAVADIGATLSPIMS</sequence>
<evidence type="ECO:0000256" key="1">
    <source>
        <dbReference type="SAM" id="MobiDB-lite"/>
    </source>
</evidence>
<evidence type="ECO:0000313" key="4">
    <source>
        <dbReference type="Proteomes" id="UP000288804"/>
    </source>
</evidence>
<name>A0ABX5QVZ2_9GAMM</name>
<feature type="region of interest" description="Disordered" evidence="1">
    <location>
        <begin position="1"/>
        <end position="22"/>
    </location>
</feature>